<evidence type="ECO:0000313" key="3">
    <source>
        <dbReference type="Proteomes" id="UP001501000"/>
    </source>
</evidence>
<reference evidence="3" key="1">
    <citation type="journal article" date="2019" name="Int. J. Syst. Evol. Microbiol.">
        <title>The Global Catalogue of Microorganisms (GCM) 10K type strain sequencing project: providing services to taxonomists for standard genome sequencing and annotation.</title>
        <authorList>
            <consortium name="The Broad Institute Genomics Platform"/>
            <consortium name="The Broad Institute Genome Sequencing Center for Infectious Disease"/>
            <person name="Wu L."/>
            <person name="Ma J."/>
        </authorList>
    </citation>
    <scope>NUCLEOTIDE SEQUENCE [LARGE SCALE GENOMIC DNA]</scope>
    <source>
        <strain evidence="3">JCM 16956</strain>
    </source>
</reference>
<evidence type="ECO:0000313" key="2">
    <source>
        <dbReference type="EMBL" id="GAA3897542.1"/>
    </source>
</evidence>
<proteinExistence type="predicted"/>
<protein>
    <submittedName>
        <fullName evidence="2">Uncharacterized protein</fullName>
    </submittedName>
</protein>
<dbReference type="EMBL" id="BAABAJ010000001">
    <property type="protein sequence ID" value="GAA3897542.1"/>
    <property type="molecule type" value="Genomic_DNA"/>
</dbReference>
<feature type="region of interest" description="Disordered" evidence="1">
    <location>
        <begin position="74"/>
        <end position="131"/>
    </location>
</feature>
<accession>A0ABP7L9K7</accession>
<gene>
    <name evidence="2" type="ORF">GCM10022244_04800</name>
</gene>
<evidence type="ECO:0000256" key="1">
    <source>
        <dbReference type="SAM" id="MobiDB-lite"/>
    </source>
</evidence>
<organism evidence="2 3">
    <name type="scientific">Streptomyces gulbargensis</name>
    <dbReference type="NCBI Taxonomy" id="364901"/>
    <lineage>
        <taxon>Bacteria</taxon>
        <taxon>Bacillati</taxon>
        <taxon>Actinomycetota</taxon>
        <taxon>Actinomycetes</taxon>
        <taxon>Kitasatosporales</taxon>
        <taxon>Streptomycetaceae</taxon>
        <taxon>Streptomyces</taxon>
    </lineage>
</organism>
<keyword evidence="3" id="KW-1185">Reference proteome</keyword>
<comment type="caution">
    <text evidence="2">The sequence shown here is derived from an EMBL/GenBank/DDBJ whole genome shotgun (WGS) entry which is preliminary data.</text>
</comment>
<name>A0ABP7L9K7_9ACTN</name>
<sequence length="173" mass="18204">MTTGRPAGMALIVTEAATTTVTECSPVFTAFALPLSCHTGLVVTPAFIGEARNGGPADPMDRLHLVVLVAVPPPPGDPPASGAHVAPGPTARQAVRSDGPKGARARGAQRQACQGHRPRTVATRVRPPGAGQLDQRAKIMIRMPVAIALMSREPRQPMRLLKKNMTRAYPENA</sequence>
<feature type="compositionally biased region" description="Low complexity" evidence="1">
    <location>
        <begin position="105"/>
        <end position="128"/>
    </location>
</feature>
<dbReference type="Proteomes" id="UP001501000">
    <property type="component" value="Unassembled WGS sequence"/>
</dbReference>